<keyword evidence="7 10" id="KW-1133">Transmembrane helix</keyword>
<feature type="transmembrane region" description="Helical" evidence="10">
    <location>
        <begin position="135"/>
        <end position="156"/>
    </location>
</feature>
<dbReference type="Proteomes" id="UP000199662">
    <property type="component" value="Unassembled WGS sequence"/>
</dbReference>
<dbReference type="EMBL" id="FNZK01000027">
    <property type="protein sequence ID" value="SEJ94691.1"/>
    <property type="molecule type" value="Genomic_DNA"/>
</dbReference>
<feature type="transmembrane region" description="Helical" evidence="10">
    <location>
        <begin position="313"/>
        <end position="335"/>
    </location>
</feature>
<keyword evidence="9" id="KW-0046">Antibiotic resistance</keyword>
<keyword evidence="5" id="KW-1003">Cell membrane</keyword>
<feature type="transmembrane region" description="Helical" evidence="10">
    <location>
        <begin position="195"/>
        <end position="214"/>
    </location>
</feature>
<accession>A0A1H7CYQ6</accession>
<dbReference type="CDD" id="cd13143">
    <property type="entry name" value="MATE_MepA_like"/>
    <property type="match status" value="1"/>
</dbReference>
<evidence type="ECO:0000256" key="5">
    <source>
        <dbReference type="ARBA" id="ARBA00022475"/>
    </source>
</evidence>
<dbReference type="PANTHER" id="PTHR43823">
    <property type="entry name" value="SPORULATION PROTEIN YKVU"/>
    <property type="match status" value="1"/>
</dbReference>
<feature type="transmembrane region" description="Helical" evidence="10">
    <location>
        <begin position="235"/>
        <end position="256"/>
    </location>
</feature>
<feature type="transmembrane region" description="Helical" evidence="10">
    <location>
        <begin position="93"/>
        <end position="115"/>
    </location>
</feature>
<name>A0A1H7CYQ6_9FIRM</name>
<dbReference type="GO" id="GO:0046677">
    <property type="term" value="P:response to antibiotic"/>
    <property type="evidence" value="ECO:0007669"/>
    <property type="project" value="UniProtKB-KW"/>
</dbReference>
<evidence type="ECO:0000256" key="1">
    <source>
        <dbReference type="ARBA" id="ARBA00004651"/>
    </source>
</evidence>
<keyword evidence="8 10" id="KW-0472">Membrane</keyword>
<evidence type="ECO:0000256" key="7">
    <source>
        <dbReference type="ARBA" id="ARBA00022989"/>
    </source>
</evidence>
<comment type="similarity">
    <text evidence="2">Belongs to the multi antimicrobial extrusion (MATE) (TC 2.A.66.1) family. MepA subfamily.</text>
</comment>
<keyword evidence="6 10" id="KW-0812">Transmembrane</keyword>
<keyword evidence="12" id="KW-1185">Reference proteome</keyword>
<gene>
    <name evidence="11" type="ORF">SAMN05660742_12741</name>
</gene>
<organism evidence="11 12">
    <name type="scientific">Propionispira arboris</name>
    <dbReference type="NCBI Taxonomy" id="84035"/>
    <lineage>
        <taxon>Bacteria</taxon>
        <taxon>Bacillati</taxon>
        <taxon>Bacillota</taxon>
        <taxon>Negativicutes</taxon>
        <taxon>Selenomonadales</taxon>
        <taxon>Selenomonadaceae</taxon>
        <taxon>Propionispira</taxon>
    </lineage>
</organism>
<dbReference type="GO" id="GO:0005886">
    <property type="term" value="C:plasma membrane"/>
    <property type="evidence" value="ECO:0007669"/>
    <property type="project" value="UniProtKB-SubCell"/>
</dbReference>
<sequence>MNGNILGEEKITTLFLKYTIPAVSGMLFLGLNTIVDGFFVGIYIGVDALASVNIAMPFLSLLIALGVVIGIGTQSLVGKYLGANNIKAANDTFITALSLITGSSVLLAASALCFTKEMAGLLGANEHLLPMVTMYIYYTSWFLPFFAIMFVLDYVLKIMGNPFYSMMILVVAVIGHMLLNYLLIVQLGWGIEGSAFAIGISYTIAFILSLLPFLMGKTSLKLFQGSFKKPLAHQILYTGSSEGVAEIGTGVTTFLFNITLMRYVGEVGVAAFTAIGYLSFIGNNILIGLSDGVGAIISYNYGSGKMERVKEALKLACGSAVVIGIGLFAVISLYAQEIIQVFIESGNERVIAFAVYGAHLYALAFLVNGFNIIASGYFTAICRPQSSVLIALSKGIVWIGVGVLVLPQFFGIKGIWLTVPAAEVLTLFLSLVLLYRHFRPKLGS</sequence>
<dbReference type="PIRSF" id="PIRSF006603">
    <property type="entry name" value="DinF"/>
    <property type="match status" value="1"/>
</dbReference>
<dbReference type="GO" id="GO:0042910">
    <property type="term" value="F:xenobiotic transmembrane transporter activity"/>
    <property type="evidence" value="ECO:0007669"/>
    <property type="project" value="InterPro"/>
</dbReference>
<reference evidence="11 12" key="1">
    <citation type="submission" date="2016-10" db="EMBL/GenBank/DDBJ databases">
        <authorList>
            <person name="de Groot N.N."/>
        </authorList>
    </citation>
    <scope>NUCLEOTIDE SEQUENCE [LARGE SCALE GENOMIC DNA]</scope>
    <source>
        <strain evidence="11 12">DSM 2179</strain>
    </source>
</reference>
<dbReference type="PANTHER" id="PTHR43823:SF3">
    <property type="entry name" value="MULTIDRUG EXPORT PROTEIN MEPA"/>
    <property type="match status" value="1"/>
</dbReference>
<dbReference type="InterPro" id="IPR002528">
    <property type="entry name" value="MATE_fam"/>
</dbReference>
<dbReference type="GO" id="GO:0015297">
    <property type="term" value="F:antiporter activity"/>
    <property type="evidence" value="ECO:0007669"/>
    <property type="project" value="InterPro"/>
</dbReference>
<protein>
    <recommendedName>
        <fullName evidence="3">Multidrug export protein MepA</fullName>
    </recommendedName>
</protein>
<evidence type="ECO:0000313" key="11">
    <source>
        <dbReference type="EMBL" id="SEJ94691.1"/>
    </source>
</evidence>
<feature type="transmembrane region" description="Helical" evidence="10">
    <location>
        <begin position="276"/>
        <end position="301"/>
    </location>
</feature>
<evidence type="ECO:0000256" key="3">
    <source>
        <dbReference type="ARBA" id="ARBA00022106"/>
    </source>
</evidence>
<comment type="subcellular location">
    <subcellularLocation>
        <location evidence="1">Cell membrane</location>
        <topology evidence="1">Multi-pass membrane protein</topology>
    </subcellularLocation>
</comment>
<dbReference type="InterPro" id="IPR048279">
    <property type="entry name" value="MdtK-like"/>
</dbReference>
<feature type="transmembrane region" description="Helical" evidence="10">
    <location>
        <begin position="58"/>
        <end position="81"/>
    </location>
</feature>
<evidence type="ECO:0000256" key="4">
    <source>
        <dbReference type="ARBA" id="ARBA00022448"/>
    </source>
</evidence>
<evidence type="ECO:0000256" key="2">
    <source>
        <dbReference type="ARBA" id="ARBA00008417"/>
    </source>
</evidence>
<feature type="transmembrane region" description="Helical" evidence="10">
    <location>
        <begin position="386"/>
        <end position="409"/>
    </location>
</feature>
<evidence type="ECO:0000256" key="8">
    <source>
        <dbReference type="ARBA" id="ARBA00023136"/>
    </source>
</evidence>
<dbReference type="AlphaFoldDB" id="A0A1H7CYQ6"/>
<dbReference type="InterPro" id="IPR045070">
    <property type="entry name" value="MATE_MepA-like"/>
</dbReference>
<dbReference type="InterPro" id="IPR051327">
    <property type="entry name" value="MATE_MepA_subfamily"/>
</dbReference>
<evidence type="ECO:0000313" key="12">
    <source>
        <dbReference type="Proteomes" id="UP000199662"/>
    </source>
</evidence>
<keyword evidence="4" id="KW-0813">Transport</keyword>
<evidence type="ECO:0000256" key="9">
    <source>
        <dbReference type="ARBA" id="ARBA00023251"/>
    </source>
</evidence>
<feature type="transmembrane region" description="Helical" evidence="10">
    <location>
        <begin position="20"/>
        <end position="46"/>
    </location>
</feature>
<evidence type="ECO:0000256" key="6">
    <source>
        <dbReference type="ARBA" id="ARBA00022692"/>
    </source>
</evidence>
<feature type="transmembrane region" description="Helical" evidence="10">
    <location>
        <begin position="415"/>
        <end position="435"/>
    </location>
</feature>
<dbReference type="STRING" id="84035.SAMN05660742_12741"/>
<evidence type="ECO:0000256" key="10">
    <source>
        <dbReference type="SAM" id="Phobius"/>
    </source>
</evidence>
<proteinExistence type="inferred from homology"/>
<feature type="transmembrane region" description="Helical" evidence="10">
    <location>
        <begin position="350"/>
        <end position="374"/>
    </location>
</feature>
<feature type="transmembrane region" description="Helical" evidence="10">
    <location>
        <begin position="168"/>
        <end position="189"/>
    </location>
</feature>
<dbReference type="Pfam" id="PF01554">
    <property type="entry name" value="MatE"/>
    <property type="match status" value="2"/>
</dbReference>